<dbReference type="PANTHER" id="PTHR34129:SF1">
    <property type="entry name" value="DUF952 DOMAIN-CONTAINING PROTEIN"/>
    <property type="match status" value="1"/>
</dbReference>
<dbReference type="EMBL" id="JAUSUG010000009">
    <property type="protein sequence ID" value="MDQ0255162.1"/>
    <property type="molecule type" value="Genomic_DNA"/>
</dbReference>
<reference evidence="1 2" key="1">
    <citation type="submission" date="2023-07" db="EMBL/GenBank/DDBJ databases">
        <title>Genomic Encyclopedia of Type Strains, Phase IV (KMG-IV): sequencing the most valuable type-strain genomes for metagenomic binning, comparative biology and taxonomic classification.</title>
        <authorList>
            <person name="Goeker M."/>
        </authorList>
    </citation>
    <scope>NUCLEOTIDE SEQUENCE [LARGE SCALE GENOMIC DNA]</scope>
    <source>
        <strain evidence="1 2">DSM 9768</strain>
    </source>
</reference>
<dbReference type="InterPro" id="IPR009297">
    <property type="entry name" value="DUF952"/>
</dbReference>
<organism evidence="1 2">
    <name type="scientific">Evansella vedderi</name>
    <dbReference type="NCBI Taxonomy" id="38282"/>
    <lineage>
        <taxon>Bacteria</taxon>
        <taxon>Bacillati</taxon>
        <taxon>Bacillota</taxon>
        <taxon>Bacilli</taxon>
        <taxon>Bacillales</taxon>
        <taxon>Bacillaceae</taxon>
        <taxon>Evansella</taxon>
    </lineage>
</organism>
<name>A0ABT9ZWP2_9BACI</name>
<evidence type="ECO:0000313" key="2">
    <source>
        <dbReference type="Proteomes" id="UP001230005"/>
    </source>
</evidence>
<dbReference type="Proteomes" id="UP001230005">
    <property type="component" value="Unassembled WGS sequence"/>
</dbReference>
<dbReference type="PANTHER" id="PTHR34129">
    <property type="entry name" value="BLR1139 PROTEIN"/>
    <property type="match status" value="1"/>
</dbReference>
<sequence length="115" mass="13624">MIYHLLRKGEWEKAIKEDMYWPASLDKDGFIHCSTKQQIIKNGNNWFQEESEIILLEICSNDLESLVVNEDLNETGQMFPHIYGHLNLDAVKNVRELKKNDNGEFVFFESKERIY</sequence>
<protein>
    <submittedName>
        <fullName evidence="1">Uncharacterized protein (DUF952 family)</fullName>
    </submittedName>
</protein>
<proteinExistence type="predicted"/>
<keyword evidence="2" id="KW-1185">Reference proteome</keyword>
<accession>A0ABT9ZWP2</accession>
<comment type="caution">
    <text evidence="1">The sequence shown here is derived from an EMBL/GenBank/DDBJ whole genome shotgun (WGS) entry which is preliminary data.</text>
</comment>
<evidence type="ECO:0000313" key="1">
    <source>
        <dbReference type="EMBL" id="MDQ0255162.1"/>
    </source>
</evidence>
<dbReference type="SUPFAM" id="SSF56399">
    <property type="entry name" value="ADP-ribosylation"/>
    <property type="match status" value="1"/>
</dbReference>
<dbReference type="RefSeq" id="WP_307326107.1">
    <property type="nucleotide sequence ID" value="NZ_JAUSUG010000009.1"/>
</dbReference>
<dbReference type="Pfam" id="PF06108">
    <property type="entry name" value="DUF952"/>
    <property type="match status" value="1"/>
</dbReference>
<gene>
    <name evidence="1" type="ORF">J2S74_002544</name>
</gene>
<dbReference type="Gene3D" id="3.20.170.20">
    <property type="entry name" value="Protein of unknown function DUF952"/>
    <property type="match status" value="1"/>
</dbReference>